<feature type="domain" description="Phospholipid/glycerol acyltransferase" evidence="1">
    <location>
        <begin position="88"/>
        <end position="170"/>
    </location>
</feature>
<proteinExistence type="predicted"/>
<evidence type="ECO:0000313" key="2">
    <source>
        <dbReference type="EMBL" id="ASP48888.1"/>
    </source>
</evidence>
<dbReference type="InterPro" id="IPR002123">
    <property type="entry name" value="Plipid/glycerol_acylTrfase"/>
</dbReference>
<name>A0A222GAF4_9GAMM</name>
<dbReference type="GO" id="GO:0016746">
    <property type="term" value="F:acyltransferase activity"/>
    <property type="evidence" value="ECO:0007669"/>
    <property type="project" value="InterPro"/>
</dbReference>
<dbReference type="KEGG" id="cber:B5D82_14595"/>
<dbReference type="GO" id="GO:0019698">
    <property type="term" value="P:D-galacturonate catabolic process"/>
    <property type="evidence" value="ECO:0007669"/>
    <property type="project" value="TreeGrafter"/>
</dbReference>
<organism evidence="2 3">
    <name type="scientific">Cognaticolwellia beringensis</name>
    <dbReference type="NCBI Taxonomy" id="1967665"/>
    <lineage>
        <taxon>Bacteria</taxon>
        <taxon>Pseudomonadati</taxon>
        <taxon>Pseudomonadota</taxon>
        <taxon>Gammaproteobacteria</taxon>
        <taxon>Alteromonadales</taxon>
        <taxon>Colwelliaceae</taxon>
        <taxon>Cognaticolwellia</taxon>
    </lineage>
</organism>
<dbReference type="PANTHER" id="PTHR30068:SF3">
    <property type="entry name" value="PHOSPHOLIPID_GLYCEROL ACYLTRANSFERASE DOMAIN-CONTAINING PROTEIN"/>
    <property type="match status" value="1"/>
</dbReference>
<reference evidence="2 3" key="1">
    <citation type="submission" date="2017-08" db="EMBL/GenBank/DDBJ databases">
        <title>Complete genome of Colwellia sp. NB097-1, a psychrophile bacterium ioslated from Bering Sea.</title>
        <authorList>
            <person name="Chen X."/>
        </authorList>
    </citation>
    <scope>NUCLEOTIDE SEQUENCE [LARGE SCALE GENOMIC DNA]</scope>
    <source>
        <strain evidence="2 3">NB097-1</strain>
    </source>
</reference>
<evidence type="ECO:0000259" key="1">
    <source>
        <dbReference type="Pfam" id="PF01553"/>
    </source>
</evidence>
<dbReference type="SUPFAM" id="SSF69593">
    <property type="entry name" value="Glycerol-3-phosphate (1)-acyltransferase"/>
    <property type="match status" value="1"/>
</dbReference>
<dbReference type="Proteomes" id="UP000202259">
    <property type="component" value="Chromosome"/>
</dbReference>
<keyword evidence="3" id="KW-1185">Reference proteome</keyword>
<accession>A0A222GAF4</accession>
<dbReference type="PANTHER" id="PTHR30068">
    <property type="entry name" value="URONATE ISOMERASE"/>
    <property type="match status" value="1"/>
</dbReference>
<dbReference type="Pfam" id="PF01553">
    <property type="entry name" value="Acyltransferase"/>
    <property type="match status" value="1"/>
</dbReference>
<evidence type="ECO:0000313" key="3">
    <source>
        <dbReference type="Proteomes" id="UP000202259"/>
    </source>
</evidence>
<dbReference type="AlphaFoldDB" id="A0A222GAF4"/>
<sequence length="367" mass="41580">MFDDIRPYRDDEVVAVIEKLINEKGLQASIASLKMPRLYQALPQLACTIVKWSLKFRAQKFHNIKQIQIEVAKYLHHLIKKSTDGFSYSGMDNFDNTKPALFISNHRDIVLDVALVNLALYKSGINTVEAAVGDNLLHQPWVADLMRINKSFIVKRNEENKRAMLKASKQLSAYIHDTVANRNQNIWIAQREGRAKDGIDKTNSALVSMLLLNKDKQIPIADYLAEINIVPVSISYEFDPCDNDKAIELAEKEATGSYQKQEGEDLKSITQGLIGQKGRVHIEFCQPIQGDYADSKAIAAAIDKEIISNYKLYDSNLVAHAKLNQQQTDDTVLEQLNKRMENLTLAQQHWLLTMYANPVAAKQQLKL</sequence>
<dbReference type="RefSeq" id="WP_081152536.1">
    <property type="nucleotide sequence ID" value="NZ_CP020465.1"/>
</dbReference>
<dbReference type="GO" id="GO:0042840">
    <property type="term" value="P:D-glucuronate catabolic process"/>
    <property type="evidence" value="ECO:0007669"/>
    <property type="project" value="TreeGrafter"/>
</dbReference>
<dbReference type="EMBL" id="CP020465">
    <property type="protein sequence ID" value="ASP48888.1"/>
    <property type="molecule type" value="Genomic_DNA"/>
</dbReference>
<gene>
    <name evidence="2" type="ORF">B5D82_14595</name>
</gene>
<protein>
    <recommendedName>
        <fullName evidence="1">Phospholipid/glycerol acyltransferase domain-containing protein</fullName>
    </recommendedName>
</protein>
<dbReference type="OrthoDB" id="1078132at2"/>